<evidence type="ECO:0000313" key="3">
    <source>
        <dbReference type="Proteomes" id="UP000299102"/>
    </source>
</evidence>
<dbReference type="Proteomes" id="UP000299102">
    <property type="component" value="Unassembled WGS sequence"/>
</dbReference>
<organism evidence="2 3">
    <name type="scientific">Eumeta variegata</name>
    <name type="common">Bagworm moth</name>
    <name type="synonym">Eumeta japonica</name>
    <dbReference type="NCBI Taxonomy" id="151549"/>
    <lineage>
        <taxon>Eukaryota</taxon>
        <taxon>Metazoa</taxon>
        <taxon>Ecdysozoa</taxon>
        <taxon>Arthropoda</taxon>
        <taxon>Hexapoda</taxon>
        <taxon>Insecta</taxon>
        <taxon>Pterygota</taxon>
        <taxon>Neoptera</taxon>
        <taxon>Endopterygota</taxon>
        <taxon>Lepidoptera</taxon>
        <taxon>Glossata</taxon>
        <taxon>Ditrysia</taxon>
        <taxon>Tineoidea</taxon>
        <taxon>Psychidae</taxon>
        <taxon>Oiketicinae</taxon>
        <taxon>Eumeta</taxon>
    </lineage>
</organism>
<keyword evidence="3" id="KW-1185">Reference proteome</keyword>
<evidence type="ECO:0000313" key="2">
    <source>
        <dbReference type="EMBL" id="GBP65083.1"/>
    </source>
</evidence>
<protein>
    <submittedName>
        <fullName evidence="2">Uncharacterized protein</fullName>
    </submittedName>
</protein>
<evidence type="ECO:0000256" key="1">
    <source>
        <dbReference type="SAM" id="MobiDB-lite"/>
    </source>
</evidence>
<feature type="region of interest" description="Disordered" evidence="1">
    <location>
        <begin position="53"/>
        <end position="80"/>
    </location>
</feature>
<dbReference type="AlphaFoldDB" id="A0A4C1XPV3"/>
<name>A0A4C1XPV3_EUMVA</name>
<sequence>MEGKVGAADQMVRQKRDLVTDASTRTLLHDFLGGYGRAAKSDMEDVQGSKIARNDVPNYANPNGAPRVRTLPVTDPPANRNGLLELHARAATHNKTRRRPVVATRRKLKYYSAQARRRLWRAQEWTRQDYYCFPFAPDKFPLHPSA</sequence>
<accession>A0A4C1XPV3</accession>
<comment type="caution">
    <text evidence="2">The sequence shown here is derived from an EMBL/GenBank/DDBJ whole genome shotgun (WGS) entry which is preliminary data.</text>
</comment>
<proteinExistence type="predicted"/>
<dbReference type="EMBL" id="BGZK01000918">
    <property type="protein sequence ID" value="GBP65083.1"/>
    <property type="molecule type" value="Genomic_DNA"/>
</dbReference>
<gene>
    <name evidence="2" type="ORF">EVAR_46877_1</name>
</gene>
<reference evidence="2 3" key="1">
    <citation type="journal article" date="2019" name="Commun. Biol.">
        <title>The bagworm genome reveals a unique fibroin gene that provides high tensile strength.</title>
        <authorList>
            <person name="Kono N."/>
            <person name="Nakamura H."/>
            <person name="Ohtoshi R."/>
            <person name="Tomita M."/>
            <person name="Numata K."/>
            <person name="Arakawa K."/>
        </authorList>
    </citation>
    <scope>NUCLEOTIDE SEQUENCE [LARGE SCALE GENOMIC DNA]</scope>
</reference>